<evidence type="ECO:0000259" key="10">
    <source>
        <dbReference type="Pfam" id="PF00288"/>
    </source>
</evidence>
<comment type="pathway">
    <text evidence="9">Isoprenoid biosynthesis; isopentenyl diphosphate biosynthesis via mevalonate pathway; isopentenyl diphosphate from (R)-mevalonate: step 1/3.</text>
</comment>
<dbReference type="Gene3D" id="3.30.70.890">
    <property type="entry name" value="GHMP kinase, C-terminal domain"/>
    <property type="match status" value="1"/>
</dbReference>
<accession>A0A0R1VQ87</accession>
<dbReference type="GO" id="GO:0019287">
    <property type="term" value="P:isopentenyl diphosphate biosynthetic process, mevalonate pathway"/>
    <property type="evidence" value="ECO:0007669"/>
    <property type="project" value="UniProtKB-UniPathway"/>
</dbReference>
<dbReference type="InterPro" id="IPR036554">
    <property type="entry name" value="GHMP_kinase_C_sf"/>
</dbReference>
<keyword evidence="8" id="KW-0443">Lipid metabolism</keyword>
<evidence type="ECO:0000256" key="5">
    <source>
        <dbReference type="ARBA" id="ARBA00022777"/>
    </source>
</evidence>
<evidence type="ECO:0000313" key="12">
    <source>
        <dbReference type="EMBL" id="KRM07921.1"/>
    </source>
</evidence>
<evidence type="ECO:0000256" key="4">
    <source>
        <dbReference type="ARBA" id="ARBA00022741"/>
    </source>
</evidence>
<evidence type="ECO:0000256" key="8">
    <source>
        <dbReference type="ARBA" id="ARBA00023098"/>
    </source>
</evidence>
<feature type="domain" description="GHMP kinase N-terminal" evidence="10">
    <location>
        <begin position="99"/>
        <end position="172"/>
    </location>
</feature>
<dbReference type="Proteomes" id="UP000051451">
    <property type="component" value="Unassembled WGS sequence"/>
</dbReference>
<dbReference type="InterPro" id="IPR013750">
    <property type="entry name" value="GHMP_kinase_C_dom"/>
</dbReference>
<dbReference type="GO" id="GO:0004496">
    <property type="term" value="F:mevalonate kinase activity"/>
    <property type="evidence" value="ECO:0007669"/>
    <property type="project" value="InterPro"/>
</dbReference>
<dbReference type="GO" id="GO:0005829">
    <property type="term" value="C:cytosol"/>
    <property type="evidence" value="ECO:0007669"/>
    <property type="project" value="TreeGrafter"/>
</dbReference>
<dbReference type="InterPro" id="IPR014721">
    <property type="entry name" value="Ribsml_uS5_D2-typ_fold_subgr"/>
</dbReference>
<evidence type="ECO:0000256" key="3">
    <source>
        <dbReference type="ARBA" id="ARBA00022679"/>
    </source>
</evidence>
<organism evidence="12 13">
    <name type="scientific">Liquorilactobacillus ghanensis DSM 18630</name>
    <dbReference type="NCBI Taxonomy" id="1423750"/>
    <lineage>
        <taxon>Bacteria</taxon>
        <taxon>Bacillati</taxon>
        <taxon>Bacillota</taxon>
        <taxon>Bacilli</taxon>
        <taxon>Lactobacillales</taxon>
        <taxon>Lactobacillaceae</taxon>
        <taxon>Liquorilactobacillus</taxon>
    </lineage>
</organism>
<dbReference type="InterPro" id="IPR006204">
    <property type="entry name" value="GHMP_kinase_N_dom"/>
</dbReference>
<dbReference type="PATRIC" id="fig|1423750.3.peg.2071"/>
<keyword evidence="7" id="KW-0460">Magnesium</keyword>
<keyword evidence="4" id="KW-0547">Nucleotide-binding</keyword>
<feature type="domain" description="GHMP kinase C-terminal" evidence="11">
    <location>
        <begin position="241"/>
        <end position="318"/>
    </location>
</feature>
<keyword evidence="6" id="KW-0067">ATP-binding</keyword>
<dbReference type="Pfam" id="PF08544">
    <property type="entry name" value="GHMP_kinases_C"/>
    <property type="match status" value="1"/>
</dbReference>
<dbReference type="PANTHER" id="PTHR43290">
    <property type="entry name" value="MEVALONATE KINASE"/>
    <property type="match status" value="1"/>
</dbReference>
<dbReference type="AlphaFoldDB" id="A0A0R1VQ87"/>
<evidence type="ECO:0000256" key="6">
    <source>
        <dbReference type="ARBA" id="ARBA00022840"/>
    </source>
</evidence>
<dbReference type="EMBL" id="AZGB01000003">
    <property type="protein sequence ID" value="KRM07921.1"/>
    <property type="molecule type" value="Genomic_DNA"/>
</dbReference>
<dbReference type="STRING" id="1423750.FC89_GL002030"/>
<dbReference type="SUPFAM" id="SSF54211">
    <property type="entry name" value="Ribosomal protein S5 domain 2-like"/>
    <property type="match status" value="1"/>
</dbReference>
<dbReference type="SUPFAM" id="SSF55060">
    <property type="entry name" value="GHMP Kinase, C-terminal domain"/>
    <property type="match status" value="1"/>
</dbReference>
<keyword evidence="5 12" id="KW-0418">Kinase</keyword>
<evidence type="ECO:0000313" key="13">
    <source>
        <dbReference type="Proteomes" id="UP000051451"/>
    </source>
</evidence>
<evidence type="ECO:0000256" key="1">
    <source>
        <dbReference type="ARBA" id="ARBA00022490"/>
    </source>
</evidence>
<keyword evidence="1" id="KW-0963">Cytoplasm</keyword>
<dbReference type="Gene3D" id="3.30.230.10">
    <property type="match status" value="1"/>
</dbReference>
<protein>
    <submittedName>
        <fullName evidence="12">Mevalonate kinase</fullName>
    </submittedName>
</protein>
<proteinExistence type="predicted"/>
<dbReference type="Pfam" id="PF00288">
    <property type="entry name" value="GHMP_kinases_N"/>
    <property type="match status" value="1"/>
</dbReference>
<comment type="caution">
    <text evidence="12">The sequence shown here is derived from an EMBL/GenBank/DDBJ whole genome shotgun (WGS) entry which is preliminary data.</text>
</comment>
<evidence type="ECO:0000256" key="7">
    <source>
        <dbReference type="ARBA" id="ARBA00022842"/>
    </source>
</evidence>
<dbReference type="UniPathway" id="UPA00057">
    <property type="reaction ID" value="UER00098"/>
</dbReference>
<evidence type="ECO:0000256" key="9">
    <source>
        <dbReference type="ARBA" id="ARBA00029438"/>
    </source>
</evidence>
<gene>
    <name evidence="12" type="ORF">FC89_GL002030</name>
</gene>
<keyword evidence="2" id="KW-0444">Lipid biosynthesis</keyword>
<dbReference type="NCBIfam" id="TIGR00549">
    <property type="entry name" value="mevalon_kin"/>
    <property type="match status" value="1"/>
</dbReference>
<dbReference type="GO" id="GO:0005524">
    <property type="term" value="F:ATP binding"/>
    <property type="evidence" value="ECO:0007669"/>
    <property type="project" value="UniProtKB-KW"/>
</dbReference>
<name>A0A0R1VQ87_9LACO</name>
<dbReference type="PRINTS" id="PR00959">
    <property type="entry name" value="MEVGALKINASE"/>
</dbReference>
<dbReference type="InterPro" id="IPR020568">
    <property type="entry name" value="Ribosomal_Su5_D2-typ_SF"/>
</dbReference>
<dbReference type="InterPro" id="IPR006205">
    <property type="entry name" value="Mev_gal_kin"/>
</dbReference>
<evidence type="ECO:0000256" key="2">
    <source>
        <dbReference type="ARBA" id="ARBA00022516"/>
    </source>
</evidence>
<sequence>MKLKKEKELSVLASNKNIKSGLGQSHAKIILIGEHSVVYGKPSIALPLSAVKTTAHITSLATKQILIECRYFSGVLTAMPESMHGLQHLIKYILEQKLLTTKLTAGIKIKITSQLPEERGMGSSAAVAVAVTRALYDYFNQSLSQQELLKLVNIAEIDTHGNPSGLDAATSASSQPIWMIKGKQLITIPIKLDAWLLICDSGIKGKTGEAVASVKQRLHDYPEETKKLLTKLEKAALVARTQLENNDVTGLGKTFSAAQQALAALGVSSPRLDNLIKLSLHYGSLGSKLTGGGRGGCFICLMPTEAAAQKAAQLLKQAGAADYWIQPLSSKENL</sequence>
<keyword evidence="13" id="KW-1185">Reference proteome</keyword>
<dbReference type="PANTHER" id="PTHR43290:SF2">
    <property type="entry name" value="MEVALONATE KINASE"/>
    <property type="match status" value="1"/>
</dbReference>
<reference evidence="12 13" key="1">
    <citation type="journal article" date="2015" name="Genome Announc.">
        <title>Expanding the biotechnology potential of lactobacilli through comparative genomics of 213 strains and associated genera.</title>
        <authorList>
            <person name="Sun Z."/>
            <person name="Harris H.M."/>
            <person name="McCann A."/>
            <person name="Guo C."/>
            <person name="Argimon S."/>
            <person name="Zhang W."/>
            <person name="Yang X."/>
            <person name="Jeffery I.B."/>
            <person name="Cooney J.C."/>
            <person name="Kagawa T.F."/>
            <person name="Liu W."/>
            <person name="Song Y."/>
            <person name="Salvetti E."/>
            <person name="Wrobel A."/>
            <person name="Rasinkangas P."/>
            <person name="Parkhill J."/>
            <person name="Rea M.C."/>
            <person name="O'Sullivan O."/>
            <person name="Ritari J."/>
            <person name="Douillard F.P."/>
            <person name="Paul Ross R."/>
            <person name="Yang R."/>
            <person name="Briner A.E."/>
            <person name="Felis G.E."/>
            <person name="de Vos W.M."/>
            <person name="Barrangou R."/>
            <person name="Klaenhammer T.R."/>
            <person name="Caufield P.W."/>
            <person name="Cui Y."/>
            <person name="Zhang H."/>
            <person name="O'Toole P.W."/>
        </authorList>
    </citation>
    <scope>NUCLEOTIDE SEQUENCE [LARGE SCALE GENOMIC DNA]</scope>
    <source>
        <strain evidence="12 13">DSM 18630</strain>
    </source>
</reference>
<keyword evidence="3" id="KW-0808">Transferase</keyword>
<evidence type="ECO:0000259" key="11">
    <source>
        <dbReference type="Pfam" id="PF08544"/>
    </source>
</evidence>